<dbReference type="Proteomes" id="UP000027222">
    <property type="component" value="Unassembled WGS sequence"/>
</dbReference>
<organism evidence="3 4">
    <name type="scientific">Galerina marginata (strain CBS 339.88)</name>
    <dbReference type="NCBI Taxonomy" id="685588"/>
    <lineage>
        <taxon>Eukaryota</taxon>
        <taxon>Fungi</taxon>
        <taxon>Dikarya</taxon>
        <taxon>Basidiomycota</taxon>
        <taxon>Agaricomycotina</taxon>
        <taxon>Agaricomycetes</taxon>
        <taxon>Agaricomycetidae</taxon>
        <taxon>Agaricales</taxon>
        <taxon>Agaricineae</taxon>
        <taxon>Strophariaceae</taxon>
        <taxon>Galerina</taxon>
    </lineage>
</organism>
<dbReference type="PANTHER" id="PTHR35585">
    <property type="entry name" value="HHE DOMAIN PROTEIN (AFU_ORTHOLOGUE AFUA_4G00730)"/>
    <property type="match status" value="1"/>
</dbReference>
<feature type="domain" description="Hemerythrin-like" evidence="2">
    <location>
        <begin position="48"/>
        <end position="165"/>
    </location>
</feature>
<name>A0A067SWG3_GALM3</name>
<reference evidence="4" key="1">
    <citation type="journal article" date="2014" name="Proc. Natl. Acad. Sci. U.S.A.">
        <title>Extensive sampling of basidiomycete genomes demonstrates inadequacy of the white-rot/brown-rot paradigm for wood decay fungi.</title>
        <authorList>
            <person name="Riley R."/>
            <person name="Salamov A.A."/>
            <person name="Brown D.W."/>
            <person name="Nagy L.G."/>
            <person name="Floudas D."/>
            <person name="Held B.W."/>
            <person name="Levasseur A."/>
            <person name="Lombard V."/>
            <person name="Morin E."/>
            <person name="Otillar R."/>
            <person name="Lindquist E.A."/>
            <person name="Sun H."/>
            <person name="LaButti K.M."/>
            <person name="Schmutz J."/>
            <person name="Jabbour D."/>
            <person name="Luo H."/>
            <person name="Baker S.E."/>
            <person name="Pisabarro A.G."/>
            <person name="Walton J.D."/>
            <person name="Blanchette R.A."/>
            <person name="Henrissat B."/>
            <person name="Martin F."/>
            <person name="Cullen D."/>
            <person name="Hibbett D.S."/>
            <person name="Grigoriev I.V."/>
        </authorList>
    </citation>
    <scope>NUCLEOTIDE SEQUENCE [LARGE SCALE GENOMIC DNA]</scope>
    <source>
        <strain evidence="4">CBS 339.88</strain>
    </source>
</reference>
<dbReference type="AlphaFoldDB" id="A0A067SWG3"/>
<dbReference type="HOGENOM" id="CLU_1175497_0_0_1"/>
<feature type="region of interest" description="Disordered" evidence="1">
    <location>
        <begin position="1"/>
        <end position="25"/>
    </location>
</feature>
<proteinExistence type="predicted"/>
<dbReference type="OrthoDB" id="9983919at2759"/>
<dbReference type="Pfam" id="PF01814">
    <property type="entry name" value="Hemerythrin"/>
    <property type="match status" value="1"/>
</dbReference>
<dbReference type="PANTHER" id="PTHR35585:SF1">
    <property type="entry name" value="HHE DOMAIN PROTEIN (AFU_ORTHOLOGUE AFUA_4G00730)"/>
    <property type="match status" value="1"/>
</dbReference>
<evidence type="ECO:0000313" key="3">
    <source>
        <dbReference type="EMBL" id="KDR72004.1"/>
    </source>
</evidence>
<gene>
    <name evidence="3" type="ORF">GALMADRAFT_143354</name>
</gene>
<sequence>MPNPQSQLSAASLPQSYWPTDDEHDVSEATGVDVVPFDPVMATVFGQTIAADHRAVYALRDQYIAAPTVEEKQELLNLLMWNIARHVTTEEILVHPMCEKFLGSDMGGKLAEFDSNEHAAVKKSLLQLLELGASPGSTEFDGAVEKVLGDLHRHNDSEEASDVPTLEKNMTSAQAQELSQAIEATKAFFVPSRFDRGSGDIITARALHAALTVNSDSIGKDLFDFLGISPASLPLN</sequence>
<dbReference type="STRING" id="685588.A0A067SWG3"/>
<protein>
    <recommendedName>
        <fullName evidence="2">Hemerythrin-like domain-containing protein</fullName>
    </recommendedName>
</protein>
<evidence type="ECO:0000313" key="4">
    <source>
        <dbReference type="Proteomes" id="UP000027222"/>
    </source>
</evidence>
<keyword evidence="4" id="KW-1185">Reference proteome</keyword>
<dbReference type="InterPro" id="IPR012312">
    <property type="entry name" value="Hemerythrin-like"/>
</dbReference>
<accession>A0A067SWG3</accession>
<evidence type="ECO:0000256" key="1">
    <source>
        <dbReference type="SAM" id="MobiDB-lite"/>
    </source>
</evidence>
<dbReference type="EMBL" id="KL142390">
    <property type="protein sequence ID" value="KDR72004.1"/>
    <property type="molecule type" value="Genomic_DNA"/>
</dbReference>
<evidence type="ECO:0000259" key="2">
    <source>
        <dbReference type="Pfam" id="PF01814"/>
    </source>
</evidence>
<feature type="compositionally biased region" description="Low complexity" evidence="1">
    <location>
        <begin position="1"/>
        <end position="16"/>
    </location>
</feature>